<proteinExistence type="predicted"/>
<reference evidence="1 2" key="1">
    <citation type="submission" date="2020-07" db="EMBL/GenBank/DDBJ databases">
        <title>Sequencing the genomes of 1000 actinobacteria strains.</title>
        <authorList>
            <person name="Klenk H.-P."/>
        </authorList>
    </citation>
    <scope>NUCLEOTIDE SEQUENCE [LARGE SCALE GENOMIC DNA]</scope>
    <source>
        <strain evidence="1 2">DSM 104001</strain>
    </source>
</reference>
<gene>
    <name evidence="1" type="ORF">GGQ55_000653</name>
</gene>
<evidence type="ECO:0000313" key="1">
    <source>
        <dbReference type="EMBL" id="NYJ04375.1"/>
    </source>
</evidence>
<protein>
    <submittedName>
        <fullName evidence="1">Uncharacterized protein</fullName>
    </submittedName>
</protein>
<keyword evidence="2" id="KW-1185">Reference proteome</keyword>
<sequence length="126" mass="13756">MHVELARALAPVLHDLETTGGPVPRVDDEDWTAQGQVASAMLWSPDDGGTGIWVHLGDSRALQVAHVADQVQEWAVEELWGSRPTNWPPCPHHPTTHPLTTEVRDDAAWWCCPKDGTAVAVVGTLR</sequence>
<accession>A0A853C8Y4</accession>
<name>A0A853C8Y4_9ACTN</name>
<dbReference type="EMBL" id="JACBZT010000001">
    <property type="protein sequence ID" value="NYJ04375.1"/>
    <property type="molecule type" value="Genomic_DNA"/>
</dbReference>
<organism evidence="1 2">
    <name type="scientific">Petropleomorpha daqingensis</name>
    <dbReference type="NCBI Taxonomy" id="2026353"/>
    <lineage>
        <taxon>Bacteria</taxon>
        <taxon>Bacillati</taxon>
        <taxon>Actinomycetota</taxon>
        <taxon>Actinomycetes</taxon>
        <taxon>Geodermatophilales</taxon>
        <taxon>Geodermatophilaceae</taxon>
        <taxon>Petropleomorpha</taxon>
    </lineage>
</organism>
<evidence type="ECO:0000313" key="2">
    <source>
        <dbReference type="Proteomes" id="UP000541969"/>
    </source>
</evidence>
<dbReference type="AlphaFoldDB" id="A0A853C8Y4"/>
<dbReference type="Proteomes" id="UP000541969">
    <property type="component" value="Unassembled WGS sequence"/>
</dbReference>
<comment type="caution">
    <text evidence="1">The sequence shown here is derived from an EMBL/GenBank/DDBJ whole genome shotgun (WGS) entry which is preliminary data.</text>
</comment>
<dbReference type="RefSeq" id="WP_179715102.1">
    <property type="nucleotide sequence ID" value="NZ_JACBZT010000001.1"/>
</dbReference>